<keyword evidence="2" id="KW-1185">Reference proteome</keyword>
<dbReference type="WBParaSite" id="SRDH1_37310.2">
    <property type="protein sequence ID" value="SRDH1_37310.2"/>
    <property type="gene ID" value="SRDH1_37310"/>
</dbReference>
<dbReference type="AlphaFoldDB" id="A0AA85F5L2"/>
<evidence type="ECO:0000313" key="3">
    <source>
        <dbReference type="WBParaSite" id="SRDH1_37310.2"/>
    </source>
</evidence>
<feature type="chain" id="PRO_5041731660" description="C2H2-type domain-containing protein" evidence="1">
    <location>
        <begin position="17"/>
        <end position="482"/>
    </location>
</feature>
<protein>
    <recommendedName>
        <fullName evidence="4">C2H2-type domain-containing protein</fullName>
    </recommendedName>
</protein>
<sequence>MLFILMLQYFVVKLSTIVLVMKHSRSSNNHSLHAGGKYRMLSALESPSISVYPVADLMRARAEFIHQWNVSMSSHSVAKSIKSDHYKYPPNVTMRNFLEYPFHDNASEVFPFLRTTKNINTTQVKSQVVEQSLKRQKIEIEVDNISDKEFRRVCMLLTDKASLFDDSIQLANQYQCISACYFICDYCDYIGKTENDAQVHLQQTNHLTCSKYSPCYYTNDCNNMSSELQKPRVISSSSDRTYGWRVGDTVVCCPTCSLPFLDKIMCAYHHCLQHAKNQFLFTYGKVLIVRVLKIQEPLVCPDCRQYFHTLDKITNHWITSSRCNSPFMPISNNKNCLDVFCVLSVSCSICQRIFTSVPSLEIEANQHGQKRKHPSSRENIYRSPASWAKDFGHFCVRHAFEHVNQGRFPLCSLKIRIISVPKSVNCLPPITSTNNSNRLHFSLSECKRLISYLENHEWKSHLLKQAQKSFRDLFFDAVLHVS</sequence>
<evidence type="ECO:0008006" key="4">
    <source>
        <dbReference type="Google" id="ProtNLM"/>
    </source>
</evidence>
<proteinExistence type="predicted"/>
<dbReference type="Proteomes" id="UP000050792">
    <property type="component" value="Unassembled WGS sequence"/>
</dbReference>
<accession>A0AA85F5L2</accession>
<evidence type="ECO:0000256" key="1">
    <source>
        <dbReference type="SAM" id="SignalP"/>
    </source>
</evidence>
<reference evidence="2" key="1">
    <citation type="submission" date="2022-06" db="EMBL/GenBank/DDBJ databases">
        <authorList>
            <person name="Berger JAMES D."/>
            <person name="Berger JAMES D."/>
        </authorList>
    </citation>
    <scope>NUCLEOTIDE SEQUENCE [LARGE SCALE GENOMIC DNA]</scope>
</reference>
<keyword evidence="1" id="KW-0732">Signal</keyword>
<evidence type="ECO:0000313" key="2">
    <source>
        <dbReference type="Proteomes" id="UP000050792"/>
    </source>
</evidence>
<reference evidence="3" key="2">
    <citation type="submission" date="2023-11" db="UniProtKB">
        <authorList>
            <consortium name="WormBaseParasite"/>
        </authorList>
    </citation>
    <scope>IDENTIFICATION</scope>
</reference>
<organism evidence="2 3">
    <name type="scientific">Schistosoma rodhaini</name>
    <dbReference type="NCBI Taxonomy" id="6188"/>
    <lineage>
        <taxon>Eukaryota</taxon>
        <taxon>Metazoa</taxon>
        <taxon>Spiralia</taxon>
        <taxon>Lophotrochozoa</taxon>
        <taxon>Platyhelminthes</taxon>
        <taxon>Trematoda</taxon>
        <taxon>Digenea</taxon>
        <taxon>Strigeidida</taxon>
        <taxon>Schistosomatoidea</taxon>
        <taxon>Schistosomatidae</taxon>
        <taxon>Schistosoma</taxon>
    </lineage>
</organism>
<name>A0AA85F5L2_9TREM</name>
<feature type="signal peptide" evidence="1">
    <location>
        <begin position="1"/>
        <end position="16"/>
    </location>
</feature>